<dbReference type="OrthoDB" id="5383057at2759"/>
<evidence type="ECO:0000313" key="3">
    <source>
        <dbReference type="Proteomes" id="UP000226192"/>
    </source>
</evidence>
<proteinExistence type="predicted"/>
<dbReference type="Proteomes" id="UP000226192">
    <property type="component" value="Unassembled WGS sequence"/>
</dbReference>
<protein>
    <submittedName>
        <fullName evidence="2">Uncharacterized protein</fullName>
    </submittedName>
</protein>
<name>A0A2C5Y0U1_9HYPO</name>
<accession>A0A2C5Y0U1</accession>
<feature type="region of interest" description="Disordered" evidence="1">
    <location>
        <begin position="1"/>
        <end position="25"/>
    </location>
</feature>
<feature type="region of interest" description="Disordered" evidence="1">
    <location>
        <begin position="59"/>
        <end position="106"/>
    </location>
</feature>
<dbReference type="AlphaFoldDB" id="A0A2C5Y0U1"/>
<evidence type="ECO:0000313" key="2">
    <source>
        <dbReference type="EMBL" id="PHH61010.1"/>
    </source>
</evidence>
<dbReference type="EMBL" id="NJET01000120">
    <property type="protein sequence ID" value="PHH61010.1"/>
    <property type="molecule type" value="Genomic_DNA"/>
</dbReference>
<keyword evidence="3" id="KW-1185">Reference proteome</keyword>
<gene>
    <name evidence="2" type="ORF">CDD81_976</name>
</gene>
<feature type="compositionally biased region" description="Polar residues" evidence="1">
    <location>
        <begin position="1"/>
        <end position="22"/>
    </location>
</feature>
<evidence type="ECO:0000256" key="1">
    <source>
        <dbReference type="SAM" id="MobiDB-lite"/>
    </source>
</evidence>
<organism evidence="2 3">
    <name type="scientific">Ophiocordyceps australis</name>
    <dbReference type="NCBI Taxonomy" id="1399860"/>
    <lineage>
        <taxon>Eukaryota</taxon>
        <taxon>Fungi</taxon>
        <taxon>Dikarya</taxon>
        <taxon>Ascomycota</taxon>
        <taxon>Pezizomycotina</taxon>
        <taxon>Sordariomycetes</taxon>
        <taxon>Hypocreomycetidae</taxon>
        <taxon>Hypocreales</taxon>
        <taxon>Ophiocordycipitaceae</taxon>
        <taxon>Ophiocordyceps</taxon>
    </lineage>
</organism>
<comment type="caution">
    <text evidence="2">The sequence shown here is derived from an EMBL/GenBank/DDBJ whole genome shotgun (WGS) entry which is preliminary data.</text>
</comment>
<reference evidence="2 3" key="1">
    <citation type="submission" date="2017-06" db="EMBL/GenBank/DDBJ databases">
        <title>Ant-infecting Ophiocordyceps genomes reveal a high diversity of potential behavioral manipulation genes and a possible major role for enterotoxins.</title>
        <authorList>
            <person name="De Bekker C."/>
            <person name="Evans H.C."/>
            <person name="Brachmann A."/>
            <person name="Hughes D.P."/>
        </authorList>
    </citation>
    <scope>NUCLEOTIDE SEQUENCE [LARGE SCALE GENOMIC DNA]</scope>
    <source>
        <strain evidence="2 3">Map64</strain>
    </source>
</reference>
<sequence>MSRQTTRQTLDSQTQSSKQADTAPSYVAAQYATGQGPHGNWAKQEGMESAKLEPGLQRALRSEPGSADDPSRVAEARFAQPRVAGRRDAELATGSAFDGLESDAAA</sequence>